<comment type="caution">
    <text evidence="1">The sequence shown here is derived from an EMBL/GenBank/DDBJ whole genome shotgun (WGS) entry which is preliminary data.</text>
</comment>
<name>A0ABW7W540_9NOCA</name>
<evidence type="ECO:0000313" key="2">
    <source>
        <dbReference type="Proteomes" id="UP001611494"/>
    </source>
</evidence>
<dbReference type="RefSeq" id="WP_397066465.1">
    <property type="nucleotide sequence ID" value="NZ_JBIRYL010000018.1"/>
</dbReference>
<protein>
    <submittedName>
        <fullName evidence="1">Uncharacterized protein</fullName>
    </submittedName>
</protein>
<proteinExistence type="predicted"/>
<dbReference type="Proteomes" id="UP001611494">
    <property type="component" value="Unassembled WGS sequence"/>
</dbReference>
<reference evidence="1 2" key="1">
    <citation type="submission" date="2024-10" db="EMBL/GenBank/DDBJ databases">
        <title>The Natural Products Discovery Center: Release of the First 8490 Sequenced Strains for Exploring Actinobacteria Biosynthetic Diversity.</title>
        <authorList>
            <person name="Kalkreuter E."/>
            <person name="Kautsar S.A."/>
            <person name="Yang D."/>
            <person name="Bader C.D."/>
            <person name="Teijaro C.N."/>
            <person name="Fluegel L."/>
            <person name="Davis C.M."/>
            <person name="Simpson J.R."/>
            <person name="Lauterbach L."/>
            <person name="Steele A.D."/>
            <person name="Gui C."/>
            <person name="Meng S."/>
            <person name="Li G."/>
            <person name="Viehrig K."/>
            <person name="Ye F."/>
            <person name="Su P."/>
            <person name="Kiefer A.F."/>
            <person name="Nichols A."/>
            <person name="Cepeda A.J."/>
            <person name="Yan W."/>
            <person name="Fan B."/>
            <person name="Jiang Y."/>
            <person name="Adhikari A."/>
            <person name="Zheng C.-J."/>
            <person name="Schuster L."/>
            <person name="Cowan T.M."/>
            <person name="Smanski M.J."/>
            <person name="Chevrette M.G."/>
            <person name="De Carvalho L.P.S."/>
            <person name="Shen B."/>
        </authorList>
    </citation>
    <scope>NUCLEOTIDE SEQUENCE [LARGE SCALE GENOMIC DNA]</scope>
    <source>
        <strain evidence="1 2">NPDC019377</strain>
    </source>
</reference>
<dbReference type="EMBL" id="JBIRYL010000018">
    <property type="protein sequence ID" value="MFI2233909.1"/>
    <property type="molecule type" value="Genomic_DNA"/>
</dbReference>
<evidence type="ECO:0000313" key="1">
    <source>
        <dbReference type="EMBL" id="MFI2233909.1"/>
    </source>
</evidence>
<keyword evidence="2" id="KW-1185">Reference proteome</keyword>
<sequence length="43" mass="4702">MQARAGPADGLQQFRGGFLVEFEKFGTADTAPEKDEKSEHHPA</sequence>
<organism evidence="1 2">
    <name type="scientific">Nocardia testacea</name>
    <dbReference type="NCBI Taxonomy" id="248551"/>
    <lineage>
        <taxon>Bacteria</taxon>
        <taxon>Bacillati</taxon>
        <taxon>Actinomycetota</taxon>
        <taxon>Actinomycetes</taxon>
        <taxon>Mycobacteriales</taxon>
        <taxon>Nocardiaceae</taxon>
        <taxon>Nocardia</taxon>
    </lineage>
</organism>
<gene>
    <name evidence="1" type="ORF">ACH49Z_29075</name>
</gene>
<accession>A0ABW7W540</accession>